<gene>
    <name evidence="1" type="ORF">ACWI_31770</name>
</gene>
<dbReference type="Proteomes" id="UP000176244">
    <property type="component" value="Unassembled WGS sequence"/>
</dbReference>
<dbReference type="RefSeq" id="WP_070372434.1">
    <property type="nucleotide sequence ID" value="NZ_LKEU01000042.1"/>
</dbReference>
<proteinExistence type="predicted"/>
<dbReference type="STRING" id="52694.ACWI_31770"/>
<accession>A0A1F2PD35</accession>
<name>A0A1F2PD35_9FIRM</name>
<dbReference type="Pfam" id="PF09719">
    <property type="entry name" value="C_GCAxxG_C_C"/>
    <property type="match status" value="1"/>
</dbReference>
<reference evidence="1 2" key="1">
    <citation type="submission" date="2015-09" db="EMBL/GenBank/DDBJ databases">
        <title>Genome sequence of Acetobacterium wieringae DSM 1911.</title>
        <authorList>
            <person name="Poehlein A."/>
            <person name="Bengelsdorf F.R."/>
            <person name="Schiel-Bengelsdorf B."/>
            <person name="Duerre P."/>
            <person name="Daniel R."/>
        </authorList>
    </citation>
    <scope>NUCLEOTIDE SEQUENCE [LARGE SCALE GENOMIC DNA]</scope>
    <source>
        <strain evidence="1 2">DSM 1911</strain>
    </source>
</reference>
<dbReference type="OrthoDB" id="9791535at2"/>
<evidence type="ECO:0000313" key="2">
    <source>
        <dbReference type="Proteomes" id="UP000176244"/>
    </source>
</evidence>
<protein>
    <submittedName>
        <fullName evidence="1">Putative redox-active protein</fullName>
    </submittedName>
</protein>
<dbReference type="AlphaFoldDB" id="A0A1F2PD35"/>
<dbReference type="InterPro" id="IPR010181">
    <property type="entry name" value="CGCAxxGCC_motif"/>
</dbReference>
<organism evidence="1 2">
    <name type="scientific">Acetobacterium wieringae</name>
    <dbReference type="NCBI Taxonomy" id="52694"/>
    <lineage>
        <taxon>Bacteria</taxon>
        <taxon>Bacillati</taxon>
        <taxon>Bacillota</taxon>
        <taxon>Clostridia</taxon>
        <taxon>Eubacteriales</taxon>
        <taxon>Eubacteriaceae</taxon>
        <taxon>Acetobacterium</taxon>
    </lineage>
</organism>
<dbReference type="EMBL" id="LKEU01000042">
    <property type="protein sequence ID" value="OFV69320.1"/>
    <property type="molecule type" value="Genomic_DNA"/>
</dbReference>
<sequence>MKKENQQAELIGAKSHQNLNTGHRKLAKDLFRQGYNCSQAVLLAFSDECGLDFETAARLSSSFGAGMGRLREVCGAVTGMFMVAGLLYGYSDPQDQSGKTAHYQRIQELAKQFEDKNQSIICRELLGLGAGKDSPVPEQRTAAYYQNRPCEALVGNAAAIMAAYIEGQKLHQQE</sequence>
<comment type="caution">
    <text evidence="1">The sequence shown here is derived from an EMBL/GenBank/DDBJ whole genome shotgun (WGS) entry which is preliminary data.</text>
</comment>
<evidence type="ECO:0000313" key="1">
    <source>
        <dbReference type="EMBL" id="OFV69320.1"/>
    </source>
</evidence>
<dbReference type="NCBIfam" id="TIGR01909">
    <property type="entry name" value="C_GCAxxG_C_C"/>
    <property type="match status" value="1"/>
</dbReference>